<name>F0RNI8_DEIPM</name>
<dbReference type="HOGENOM" id="CLU_101141_3_3_0"/>
<gene>
    <name evidence="3" type="ordered locus">Deipr_1162</name>
</gene>
<dbReference type="eggNOG" id="COG0824">
    <property type="taxonomic scope" value="Bacteria"/>
</dbReference>
<dbReference type="OrthoDB" id="9800856at2"/>
<dbReference type="NCBIfam" id="TIGR00051">
    <property type="entry name" value="YbgC/FadM family acyl-CoA thioesterase"/>
    <property type="match status" value="1"/>
</dbReference>
<dbReference type="AlphaFoldDB" id="F0RNI8"/>
<keyword evidence="2" id="KW-0378">Hydrolase</keyword>
<protein>
    <submittedName>
        <fullName evidence="3">4-hydroxybenzoyl-CoA thioesterase</fullName>
    </submittedName>
</protein>
<evidence type="ECO:0000313" key="3">
    <source>
        <dbReference type="EMBL" id="ADY26314.1"/>
    </source>
</evidence>
<dbReference type="KEGG" id="dpt:Deipr_1162"/>
<reference evidence="3 4" key="2">
    <citation type="journal article" date="2012" name="Stand. Genomic Sci.">
        <title>Complete genome sequence of the orange-red pigmented, radioresistant Deinococcus proteolyticus type strain (MRP(T)).</title>
        <authorList>
            <person name="Copeland A."/>
            <person name="Zeytun A."/>
            <person name="Yassawong M."/>
            <person name="Nolan M."/>
            <person name="Lucas S."/>
            <person name="Hammon N."/>
            <person name="Deshpande S."/>
            <person name="Cheng J.F."/>
            <person name="Han C."/>
            <person name="Tapia R."/>
            <person name="Goodwin L.A."/>
            <person name="Pitluck S."/>
            <person name="Mavromatis K."/>
            <person name="Liolios K."/>
            <person name="Pagani I."/>
            <person name="Ivanova N."/>
            <person name="Mikhailova N."/>
            <person name="Pati A."/>
            <person name="Chen A."/>
            <person name="Palaniappan K."/>
            <person name="Land M."/>
            <person name="Hauser L."/>
            <person name="Jeffries C.D."/>
            <person name="Brambilla E.M."/>
            <person name="Rohde M."/>
            <person name="Sikorski J."/>
            <person name="Pukall R."/>
            <person name="Goker M."/>
            <person name="Detter J.C."/>
            <person name="Woyke T."/>
            <person name="Bristow J."/>
            <person name="Eisen J.A."/>
            <person name="Markowitz V."/>
            <person name="Hugenholtz P."/>
            <person name="Kyrpides N.C."/>
            <person name="Klenk H.P."/>
            <person name="Lapidus A."/>
        </authorList>
    </citation>
    <scope>NUCLEOTIDE SEQUENCE [LARGE SCALE GENOMIC DNA]</scope>
    <source>
        <strain evidence="4">ATCC 35074 / DSM 20540 / JCM 6276 / NBRC 101906 / NCIMB 13154 / VKM Ac-1939 / CCM 2703 / MRP</strain>
    </source>
</reference>
<dbReference type="InterPro" id="IPR006684">
    <property type="entry name" value="YbgC/YbaW"/>
</dbReference>
<dbReference type="EMBL" id="CP002536">
    <property type="protein sequence ID" value="ADY26314.1"/>
    <property type="molecule type" value="Genomic_DNA"/>
</dbReference>
<dbReference type="CDD" id="cd00586">
    <property type="entry name" value="4HBT"/>
    <property type="match status" value="1"/>
</dbReference>
<evidence type="ECO:0000313" key="4">
    <source>
        <dbReference type="Proteomes" id="UP000007718"/>
    </source>
</evidence>
<dbReference type="Gene3D" id="3.10.129.10">
    <property type="entry name" value="Hotdog Thioesterase"/>
    <property type="match status" value="1"/>
</dbReference>
<dbReference type="RefSeq" id="WP_013614923.1">
    <property type="nucleotide sequence ID" value="NC_015161.1"/>
</dbReference>
<dbReference type="Proteomes" id="UP000007718">
    <property type="component" value="Chromosome"/>
</dbReference>
<comment type="similarity">
    <text evidence="1">Belongs to the 4-hydroxybenzoyl-CoA thioesterase family.</text>
</comment>
<dbReference type="Pfam" id="PF13279">
    <property type="entry name" value="4HBT_2"/>
    <property type="match status" value="1"/>
</dbReference>
<dbReference type="PANTHER" id="PTHR31793">
    <property type="entry name" value="4-HYDROXYBENZOYL-COA THIOESTERASE FAMILY MEMBER"/>
    <property type="match status" value="1"/>
</dbReference>
<evidence type="ECO:0000256" key="1">
    <source>
        <dbReference type="ARBA" id="ARBA00005953"/>
    </source>
</evidence>
<evidence type="ECO:0000256" key="2">
    <source>
        <dbReference type="ARBA" id="ARBA00022801"/>
    </source>
</evidence>
<proteinExistence type="inferred from homology"/>
<dbReference type="STRING" id="693977.Deipr_1162"/>
<accession>F0RNI8</accession>
<organism evidence="3 4">
    <name type="scientific">Deinococcus proteolyticus (strain ATCC 35074 / DSM 20540 / JCM 6276 / NBRC 101906 / NCIMB 13154 / VKM Ac-1939 / CCM 2703 / MRP)</name>
    <dbReference type="NCBI Taxonomy" id="693977"/>
    <lineage>
        <taxon>Bacteria</taxon>
        <taxon>Thermotogati</taxon>
        <taxon>Deinococcota</taxon>
        <taxon>Deinococci</taxon>
        <taxon>Deinococcales</taxon>
        <taxon>Deinococcaceae</taxon>
        <taxon>Deinococcus</taxon>
    </lineage>
</organism>
<keyword evidence="4" id="KW-1185">Reference proteome</keyword>
<sequence>MSACAPPPSASLPASGPHRTSLRVRYAETDAMGVAHHAVYPVWFEVGRSDLMRDLGLSYAEVEEQGYFLMLTDLNVRYRRAARYDEELTLLTHIAEVRSRTLRFGYELRGPGSELLASGHTAHIVTDHSYRPQRLPETLLNRLREQVPHGTDRTEPGQPEANI</sequence>
<dbReference type="InterPro" id="IPR029069">
    <property type="entry name" value="HotDog_dom_sf"/>
</dbReference>
<dbReference type="InterPro" id="IPR050563">
    <property type="entry name" value="4-hydroxybenzoyl-CoA_TE"/>
</dbReference>
<dbReference type="GO" id="GO:0047617">
    <property type="term" value="F:fatty acyl-CoA hydrolase activity"/>
    <property type="evidence" value="ECO:0007669"/>
    <property type="project" value="TreeGrafter"/>
</dbReference>
<dbReference type="SUPFAM" id="SSF54637">
    <property type="entry name" value="Thioesterase/thiol ester dehydrase-isomerase"/>
    <property type="match status" value="1"/>
</dbReference>
<dbReference type="PANTHER" id="PTHR31793:SF27">
    <property type="entry name" value="NOVEL THIOESTERASE SUPERFAMILY DOMAIN AND SAPOSIN A-TYPE DOMAIN CONTAINING PROTEIN (0610012H03RIK)"/>
    <property type="match status" value="1"/>
</dbReference>
<reference evidence="4" key="1">
    <citation type="submission" date="2011-02" db="EMBL/GenBank/DDBJ databases">
        <title>The complete sequence of chromosome of Deinococcus proteolyticus DSM 20540.</title>
        <authorList>
            <consortium name="US DOE Joint Genome Institute (JGI-PGF)"/>
            <person name="Lucas S."/>
            <person name="Copeland A."/>
            <person name="Lapidus A."/>
            <person name="Bruce D."/>
            <person name="Goodwin L."/>
            <person name="Pitluck S."/>
            <person name="Kyrpides N."/>
            <person name="Mavromatis K."/>
            <person name="Pagani I."/>
            <person name="Ivanova N."/>
            <person name="Ovchinnikova G."/>
            <person name="Zeytun A."/>
            <person name="Detter J.C."/>
            <person name="Han C."/>
            <person name="Land M."/>
            <person name="Hauser L."/>
            <person name="Markowitz V."/>
            <person name="Cheng J.-F."/>
            <person name="Hugenholtz P."/>
            <person name="Woyke T."/>
            <person name="Wu D."/>
            <person name="Pukall R."/>
            <person name="Steenblock K."/>
            <person name="Brambilla E."/>
            <person name="Klenk H.-P."/>
            <person name="Eisen J.A."/>
        </authorList>
    </citation>
    <scope>NUCLEOTIDE SEQUENCE [LARGE SCALE GENOMIC DNA]</scope>
    <source>
        <strain evidence="4">ATCC 35074 / DSM 20540 / JCM 6276 / NBRC 101906 / NCIMB 13154 / VKM Ac-1939 / CCM 2703 / MRP</strain>
    </source>
</reference>